<feature type="transmembrane region" description="Helical" evidence="7">
    <location>
        <begin position="79"/>
        <end position="102"/>
    </location>
</feature>
<feature type="transmembrane region" description="Helical" evidence="7">
    <location>
        <begin position="20"/>
        <end position="37"/>
    </location>
</feature>
<feature type="transmembrane region" description="Helical" evidence="7">
    <location>
        <begin position="172"/>
        <end position="191"/>
    </location>
</feature>
<dbReference type="EMBL" id="LBUE01000008">
    <property type="protein sequence ID" value="KKQ56218.1"/>
    <property type="molecule type" value="Genomic_DNA"/>
</dbReference>
<proteinExistence type="inferred from homology"/>
<comment type="similarity">
    <text evidence="2">Belongs to the polysaccharide synthase family.</text>
</comment>
<evidence type="ECO:0000313" key="9">
    <source>
        <dbReference type="Proteomes" id="UP000034096"/>
    </source>
</evidence>
<gene>
    <name evidence="8" type="ORF">US75_C0008G0013</name>
</gene>
<organism evidence="8 9">
    <name type="scientific">Candidatus Woesebacteria bacterium GW2011_GWC1_38_13</name>
    <dbReference type="NCBI Taxonomy" id="1618583"/>
    <lineage>
        <taxon>Bacteria</taxon>
        <taxon>Candidatus Woeseibacteriota</taxon>
    </lineage>
</organism>
<feature type="transmembrane region" description="Helical" evidence="7">
    <location>
        <begin position="145"/>
        <end position="166"/>
    </location>
</feature>
<dbReference type="PANTHER" id="PTHR30250">
    <property type="entry name" value="PST FAMILY PREDICTED COLANIC ACID TRANSPORTER"/>
    <property type="match status" value="1"/>
</dbReference>
<feature type="transmembrane region" description="Helical" evidence="7">
    <location>
        <begin position="114"/>
        <end position="133"/>
    </location>
</feature>
<evidence type="ECO:0000313" key="8">
    <source>
        <dbReference type="EMBL" id="KKQ56218.1"/>
    </source>
</evidence>
<keyword evidence="4 7" id="KW-0812">Transmembrane</keyword>
<evidence type="ECO:0000256" key="1">
    <source>
        <dbReference type="ARBA" id="ARBA00004651"/>
    </source>
</evidence>
<evidence type="ECO:0000256" key="7">
    <source>
        <dbReference type="SAM" id="Phobius"/>
    </source>
</evidence>
<dbReference type="Proteomes" id="UP000034096">
    <property type="component" value="Unassembled WGS sequence"/>
</dbReference>
<evidence type="ECO:0000256" key="3">
    <source>
        <dbReference type="ARBA" id="ARBA00022475"/>
    </source>
</evidence>
<evidence type="ECO:0000256" key="5">
    <source>
        <dbReference type="ARBA" id="ARBA00022989"/>
    </source>
</evidence>
<name>A0A0G0ILM4_9BACT</name>
<evidence type="ECO:0000256" key="6">
    <source>
        <dbReference type="ARBA" id="ARBA00023136"/>
    </source>
</evidence>
<feature type="transmembrane region" description="Helical" evidence="7">
    <location>
        <begin position="380"/>
        <end position="401"/>
    </location>
</feature>
<comment type="subcellular location">
    <subcellularLocation>
        <location evidence="1">Cell membrane</location>
        <topology evidence="1">Multi-pass membrane protein</topology>
    </subcellularLocation>
</comment>
<dbReference type="PANTHER" id="PTHR30250:SF10">
    <property type="entry name" value="LIPOPOLYSACCHARIDE BIOSYNTHESIS PROTEIN WZXC"/>
    <property type="match status" value="1"/>
</dbReference>
<feature type="transmembrane region" description="Helical" evidence="7">
    <location>
        <begin position="354"/>
        <end position="374"/>
    </location>
</feature>
<reference evidence="8 9" key="1">
    <citation type="journal article" date="2015" name="Nature">
        <title>rRNA introns, odd ribosomes, and small enigmatic genomes across a large radiation of phyla.</title>
        <authorList>
            <person name="Brown C.T."/>
            <person name="Hug L.A."/>
            <person name="Thomas B.C."/>
            <person name="Sharon I."/>
            <person name="Castelle C.J."/>
            <person name="Singh A."/>
            <person name="Wilkins M.J."/>
            <person name="Williams K.H."/>
            <person name="Banfield J.F."/>
        </authorList>
    </citation>
    <scope>NUCLEOTIDE SEQUENCE [LARGE SCALE GENOMIC DNA]</scope>
</reference>
<protein>
    <submittedName>
        <fullName evidence="8">Membrane protein involved in the export of O-antigen and teichoic acid</fullName>
    </submittedName>
</protein>
<dbReference type="GO" id="GO:0005886">
    <property type="term" value="C:plasma membrane"/>
    <property type="evidence" value="ECO:0007669"/>
    <property type="project" value="UniProtKB-SubCell"/>
</dbReference>
<dbReference type="InterPro" id="IPR050833">
    <property type="entry name" value="Poly_Biosynth_Transport"/>
</dbReference>
<keyword evidence="3" id="KW-1003">Cell membrane</keyword>
<keyword evidence="5 7" id="KW-1133">Transmembrane helix</keyword>
<comment type="caution">
    <text evidence="8">The sequence shown here is derived from an EMBL/GenBank/DDBJ whole genome shotgun (WGS) entry which is preliminary data.</text>
</comment>
<dbReference type="Pfam" id="PF13440">
    <property type="entry name" value="Polysacc_synt_3"/>
    <property type="match status" value="1"/>
</dbReference>
<feature type="transmembrane region" description="Helical" evidence="7">
    <location>
        <begin position="324"/>
        <end position="345"/>
    </location>
</feature>
<sequence>MGYFDTSMSGVKWIGSFKILSRILSLVRIAILARILSPIQFGVFGIASLALSVVETLTEPGIYVYLMQEKKSIHKYIDTAWVISILRGVLLFTTLIFSSGIISGFFNTPEVKHIINLIALVVLIRGFMNPLRVNFLKQLDYRKEFSINSLVLSVDIVVTVLSVALFKDPLGLVLGLIAGAIVEVILSFALIKYHPKIKFDIRLAKKITSAGKWVTGSTIFNFLFSEGDDTLVGKLLGKYDLGIYQISYKIATLPLTEITNVANTVTFPIFVQISNEKKRIAKVFIKTALIIGLLSFVLSTFIFLFADTIVAILLGSAWSDSVDLIKLLVIFGFIRAIAISCNPLFNALKKQKYVTLYTTISFVLMAMTIFPLMQKFGLRGVIYSVIISSSISFLVNVINVIKVLK</sequence>
<evidence type="ECO:0000256" key="4">
    <source>
        <dbReference type="ARBA" id="ARBA00022692"/>
    </source>
</evidence>
<dbReference type="STRING" id="1618583.US75_C0008G0013"/>
<feature type="transmembrane region" description="Helical" evidence="7">
    <location>
        <begin position="287"/>
        <end position="318"/>
    </location>
</feature>
<evidence type="ECO:0000256" key="2">
    <source>
        <dbReference type="ARBA" id="ARBA00007430"/>
    </source>
</evidence>
<dbReference type="AlphaFoldDB" id="A0A0G0ILM4"/>
<accession>A0A0G0ILM4</accession>
<feature type="transmembrane region" description="Helical" evidence="7">
    <location>
        <begin position="43"/>
        <end position="67"/>
    </location>
</feature>
<keyword evidence="6 7" id="KW-0472">Membrane</keyword>